<dbReference type="InterPro" id="IPR050779">
    <property type="entry name" value="Transglutaminase"/>
</dbReference>
<evidence type="ECO:0000256" key="2">
    <source>
        <dbReference type="ARBA" id="ARBA00024222"/>
    </source>
</evidence>
<accession>A0A401TMT6</accession>
<feature type="region of interest" description="Disordered" evidence="3">
    <location>
        <begin position="90"/>
        <end position="115"/>
    </location>
</feature>
<feature type="non-terminal residue" evidence="5">
    <location>
        <position position="1"/>
    </location>
</feature>
<dbReference type="OrthoDB" id="437511at2759"/>
<comment type="caution">
    <text evidence="5">The sequence shown here is derived from an EMBL/GenBank/DDBJ whole genome shotgun (WGS) entry which is preliminary data.</text>
</comment>
<protein>
    <recommendedName>
        <fullName evidence="2">protein-glutamine gamma-glutamyltransferase</fullName>
        <ecNumber evidence="2">2.3.2.13</ecNumber>
    </recommendedName>
</protein>
<dbReference type="SUPFAM" id="SSF49309">
    <property type="entry name" value="Transglutaminase, two C-terminal domains"/>
    <property type="match status" value="1"/>
</dbReference>
<feature type="compositionally biased region" description="Polar residues" evidence="3">
    <location>
        <begin position="99"/>
        <end position="109"/>
    </location>
</feature>
<evidence type="ECO:0000256" key="3">
    <source>
        <dbReference type="SAM" id="MobiDB-lite"/>
    </source>
</evidence>
<dbReference type="Proteomes" id="UP000287033">
    <property type="component" value="Unassembled WGS sequence"/>
</dbReference>
<keyword evidence="6" id="KW-1185">Reference proteome</keyword>
<evidence type="ECO:0000313" key="5">
    <source>
        <dbReference type="EMBL" id="GCC43946.1"/>
    </source>
</evidence>
<dbReference type="PANTHER" id="PTHR11590:SF49">
    <property type="entry name" value="PROTEIN-GLUTAMINE GAMMA-GLUTAMYLTRANSFERASE K"/>
    <property type="match status" value="1"/>
</dbReference>
<dbReference type="EMBL" id="BEZZ01128788">
    <property type="protein sequence ID" value="GCC43946.1"/>
    <property type="molecule type" value="Genomic_DNA"/>
</dbReference>
<evidence type="ECO:0000256" key="1">
    <source>
        <dbReference type="ARBA" id="ARBA00023315"/>
    </source>
</evidence>
<dbReference type="EC" id="2.3.2.13" evidence="2"/>
<dbReference type="AlphaFoldDB" id="A0A401TMT6"/>
<keyword evidence="1" id="KW-0012">Acyltransferase</keyword>
<feature type="domain" description="Transglutaminase C-terminal" evidence="4">
    <location>
        <begin position="38"/>
        <end position="93"/>
    </location>
</feature>
<dbReference type="GO" id="GO:0003810">
    <property type="term" value="F:protein-glutamine gamma-glutamyltransferase activity"/>
    <property type="evidence" value="ECO:0007669"/>
    <property type="project" value="UniProtKB-EC"/>
</dbReference>
<evidence type="ECO:0000313" key="6">
    <source>
        <dbReference type="Proteomes" id="UP000287033"/>
    </source>
</evidence>
<dbReference type="Gene3D" id="2.60.40.10">
    <property type="entry name" value="Immunoglobulins"/>
    <property type="match status" value="1"/>
</dbReference>
<name>A0A401TMT6_CHIPU</name>
<dbReference type="InterPro" id="IPR013783">
    <property type="entry name" value="Ig-like_fold"/>
</dbReference>
<keyword evidence="1" id="KW-0808">Transferase</keyword>
<evidence type="ECO:0000259" key="4">
    <source>
        <dbReference type="Pfam" id="PF00927"/>
    </source>
</evidence>
<reference evidence="5 6" key="1">
    <citation type="journal article" date="2018" name="Nat. Ecol. Evol.">
        <title>Shark genomes provide insights into elasmobranch evolution and the origin of vertebrates.</title>
        <authorList>
            <person name="Hara Y"/>
            <person name="Yamaguchi K"/>
            <person name="Onimaru K"/>
            <person name="Kadota M"/>
            <person name="Koyanagi M"/>
            <person name="Keeley SD"/>
            <person name="Tatsumi K"/>
            <person name="Tanaka K"/>
            <person name="Motone F"/>
            <person name="Kageyama Y"/>
            <person name="Nozu R"/>
            <person name="Adachi N"/>
            <person name="Nishimura O"/>
            <person name="Nakagawa R"/>
            <person name="Tanegashima C"/>
            <person name="Kiyatake I"/>
            <person name="Matsumoto R"/>
            <person name="Murakumo K"/>
            <person name="Nishida K"/>
            <person name="Terakita A"/>
            <person name="Kuratani S"/>
            <person name="Sato K"/>
            <person name="Hyodo S Kuraku.S."/>
        </authorList>
    </citation>
    <scope>NUCLEOTIDE SEQUENCE [LARGE SCALE GENOMIC DNA]</scope>
</reference>
<sequence>TDEERIAVVTACRHGSRPETYGDECACDVDVTVSTEDGVIMGQDFTVTISLTNTSSECRSLTLLVQAVVMYYTGVVKGTFKRDKHEVLLEPHKGRPSGSRPQASGSRPQASGLGH</sequence>
<gene>
    <name evidence="5" type="ORF">chiPu_0028313</name>
</gene>
<dbReference type="InterPro" id="IPR008958">
    <property type="entry name" value="Transglutaminase_C"/>
</dbReference>
<dbReference type="InterPro" id="IPR036238">
    <property type="entry name" value="Transglutaminase_C_sf"/>
</dbReference>
<dbReference type="Pfam" id="PF00927">
    <property type="entry name" value="Transglut_C"/>
    <property type="match status" value="1"/>
</dbReference>
<dbReference type="PANTHER" id="PTHR11590">
    <property type="entry name" value="PROTEIN-GLUTAMINE GAMMA-GLUTAMYLTRANSFERASE"/>
    <property type="match status" value="1"/>
</dbReference>
<organism evidence="5 6">
    <name type="scientific">Chiloscyllium punctatum</name>
    <name type="common">Brownbanded bambooshark</name>
    <name type="synonym">Hemiscyllium punctatum</name>
    <dbReference type="NCBI Taxonomy" id="137246"/>
    <lineage>
        <taxon>Eukaryota</taxon>
        <taxon>Metazoa</taxon>
        <taxon>Chordata</taxon>
        <taxon>Craniata</taxon>
        <taxon>Vertebrata</taxon>
        <taxon>Chondrichthyes</taxon>
        <taxon>Elasmobranchii</taxon>
        <taxon>Galeomorphii</taxon>
        <taxon>Galeoidea</taxon>
        <taxon>Orectolobiformes</taxon>
        <taxon>Hemiscylliidae</taxon>
        <taxon>Chiloscyllium</taxon>
    </lineage>
</organism>
<proteinExistence type="predicted"/>
<dbReference type="STRING" id="137246.A0A401TMT6"/>